<dbReference type="EMBL" id="MCZK01000140">
    <property type="protein sequence ID" value="PMM67183.1"/>
    <property type="molecule type" value="Genomic_DNA"/>
</dbReference>
<organism evidence="2 3">
    <name type="scientific">Vibrio lentus</name>
    <dbReference type="NCBI Taxonomy" id="136468"/>
    <lineage>
        <taxon>Bacteria</taxon>
        <taxon>Pseudomonadati</taxon>
        <taxon>Pseudomonadota</taxon>
        <taxon>Gammaproteobacteria</taxon>
        <taxon>Vibrionales</taxon>
        <taxon>Vibrionaceae</taxon>
        <taxon>Vibrio</taxon>
    </lineage>
</organism>
<gene>
    <name evidence="2" type="ORF">BCT49_10485</name>
</gene>
<reference evidence="3" key="1">
    <citation type="submission" date="2016-07" db="EMBL/GenBank/DDBJ databases">
        <title>Nontailed viruses are major unrecognized killers of bacteria in the ocean.</title>
        <authorList>
            <person name="Kauffman K."/>
            <person name="Hussain F."/>
            <person name="Yang J."/>
            <person name="Arevalo P."/>
            <person name="Brown J."/>
            <person name="Cutler M."/>
            <person name="Kelly L."/>
            <person name="Polz M.F."/>
        </authorList>
    </citation>
    <scope>NUCLEOTIDE SEQUENCE [LARGE SCALE GENOMIC DNA]</scope>
    <source>
        <strain evidence="3">10N.261.46.F8</strain>
    </source>
</reference>
<feature type="transmembrane region" description="Helical" evidence="1">
    <location>
        <begin position="44"/>
        <end position="67"/>
    </location>
</feature>
<sequence length="68" mass="7852">MCEKQKRIDELESELAQSHQREAELFKTIAEGKNHESQVKWRPWQMMVVGMITPTLLSLAALITSLIK</sequence>
<keyword evidence="1" id="KW-1133">Transmembrane helix</keyword>
<keyword evidence="1" id="KW-0472">Membrane</keyword>
<name>A0A2N7K1I6_9VIBR</name>
<dbReference type="Proteomes" id="UP000235406">
    <property type="component" value="Unassembled WGS sequence"/>
</dbReference>
<dbReference type="OrthoDB" id="5905234at2"/>
<proteinExistence type="predicted"/>
<comment type="caution">
    <text evidence="2">The sequence shown here is derived from an EMBL/GenBank/DDBJ whole genome shotgun (WGS) entry which is preliminary data.</text>
</comment>
<evidence type="ECO:0000256" key="1">
    <source>
        <dbReference type="SAM" id="Phobius"/>
    </source>
</evidence>
<keyword evidence="1" id="KW-0812">Transmembrane</keyword>
<accession>A0A2N7K1I6</accession>
<evidence type="ECO:0000313" key="2">
    <source>
        <dbReference type="EMBL" id="PMM67183.1"/>
    </source>
</evidence>
<protein>
    <submittedName>
        <fullName evidence="2">Uncharacterized protein</fullName>
    </submittedName>
</protein>
<dbReference type="AlphaFoldDB" id="A0A2N7K1I6"/>
<dbReference type="RefSeq" id="WP_102436381.1">
    <property type="nucleotide sequence ID" value="NZ_CAWNVI010000140.1"/>
</dbReference>
<evidence type="ECO:0000313" key="3">
    <source>
        <dbReference type="Proteomes" id="UP000235406"/>
    </source>
</evidence>